<evidence type="ECO:0000313" key="12">
    <source>
        <dbReference type="Proteomes" id="UP000199017"/>
    </source>
</evidence>
<keyword evidence="7" id="KW-0449">Lipoprotein</keyword>
<feature type="domain" description="Spore germination GerAC-like C-terminal" evidence="9">
    <location>
        <begin position="194"/>
        <end position="363"/>
    </location>
</feature>
<feature type="compositionally biased region" description="Acidic residues" evidence="8">
    <location>
        <begin position="7"/>
        <end position="18"/>
    </location>
</feature>
<protein>
    <submittedName>
        <fullName evidence="11">Spore germination protein</fullName>
    </submittedName>
</protein>
<feature type="region of interest" description="Disordered" evidence="8">
    <location>
        <begin position="1"/>
        <end position="26"/>
    </location>
</feature>
<dbReference type="InterPro" id="IPR008844">
    <property type="entry name" value="Spore_GerAC-like"/>
</dbReference>
<evidence type="ECO:0000256" key="4">
    <source>
        <dbReference type="ARBA" id="ARBA00022729"/>
    </source>
</evidence>
<dbReference type="PANTHER" id="PTHR35789">
    <property type="entry name" value="SPORE GERMINATION PROTEIN B3"/>
    <property type="match status" value="1"/>
</dbReference>
<organism evidence="11 12">
    <name type="scientific">Alteribacillus bidgolensis</name>
    <dbReference type="NCBI Taxonomy" id="930129"/>
    <lineage>
        <taxon>Bacteria</taxon>
        <taxon>Bacillati</taxon>
        <taxon>Bacillota</taxon>
        <taxon>Bacilli</taxon>
        <taxon>Bacillales</taxon>
        <taxon>Bacillaceae</taxon>
        <taxon>Alteribacillus</taxon>
    </lineage>
</organism>
<evidence type="ECO:0000259" key="10">
    <source>
        <dbReference type="Pfam" id="PF25198"/>
    </source>
</evidence>
<dbReference type="PANTHER" id="PTHR35789:SF1">
    <property type="entry name" value="SPORE GERMINATION PROTEIN B3"/>
    <property type="match status" value="1"/>
</dbReference>
<evidence type="ECO:0000256" key="1">
    <source>
        <dbReference type="ARBA" id="ARBA00004635"/>
    </source>
</evidence>
<dbReference type="AlphaFoldDB" id="A0A1G8JFZ1"/>
<dbReference type="Gene3D" id="3.30.300.210">
    <property type="entry name" value="Nutrient germinant receptor protein C, domain 3"/>
    <property type="match status" value="1"/>
</dbReference>
<dbReference type="GO" id="GO:0016020">
    <property type="term" value="C:membrane"/>
    <property type="evidence" value="ECO:0007669"/>
    <property type="project" value="UniProtKB-SubCell"/>
</dbReference>
<dbReference type="InterPro" id="IPR046953">
    <property type="entry name" value="Spore_GerAC-like_C"/>
</dbReference>
<proteinExistence type="inferred from homology"/>
<reference evidence="11 12" key="1">
    <citation type="submission" date="2016-10" db="EMBL/GenBank/DDBJ databases">
        <authorList>
            <person name="de Groot N.N."/>
        </authorList>
    </citation>
    <scope>NUCLEOTIDE SEQUENCE [LARGE SCALE GENOMIC DNA]</scope>
    <source>
        <strain evidence="12">P4B,CCM 7963,CECT 7998,DSM 25260,IBRC-M 10614,KCTC 13821</strain>
    </source>
</reference>
<evidence type="ECO:0000256" key="8">
    <source>
        <dbReference type="SAM" id="MobiDB-lite"/>
    </source>
</evidence>
<dbReference type="GO" id="GO:0009847">
    <property type="term" value="P:spore germination"/>
    <property type="evidence" value="ECO:0007669"/>
    <property type="project" value="InterPro"/>
</dbReference>
<dbReference type="InterPro" id="IPR038501">
    <property type="entry name" value="Spore_GerAC_C_sf"/>
</dbReference>
<keyword evidence="6" id="KW-0564">Palmitate</keyword>
<comment type="subcellular location">
    <subcellularLocation>
        <location evidence="1">Membrane</location>
        <topology evidence="1">Lipid-anchor</topology>
    </subcellularLocation>
</comment>
<dbReference type="EMBL" id="FNDU01000006">
    <property type="protein sequence ID" value="SDI29953.1"/>
    <property type="molecule type" value="Genomic_DNA"/>
</dbReference>
<name>A0A1G8JFZ1_9BACI</name>
<evidence type="ECO:0000259" key="9">
    <source>
        <dbReference type="Pfam" id="PF05504"/>
    </source>
</evidence>
<dbReference type="Proteomes" id="UP000199017">
    <property type="component" value="Unassembled WGS sequence"/>
</dbReference>
<keyword evidence="12" id="KW-1185">Reference proteome</keyword>
<sequence length="373" mass="42612">MGLALDLTDEEPEDTETYEEWKRKGEPDRVRLTGQVAVPMEQGADGQSGTETQPYFNSSTVSHSVFDALRLFSTRSSRTFTLDHLKVVAISDKIAASDHFNEGLLDFFLRDHQMRRKMLFFVTEGDASSLLELKGQFNDIPATKIEAISENYQRANRIPHPFAIGTLSDEIAKETSFIIRKVKVTKDKDIKMAGALLFDGKYSKLAGELGEQETIAYNLIVGEHKNGIITAPDKQGHIVAFEIFTADSKIKPKIDGDNISFDIDISATGHLGEAQYPRNNPLTSKYIKEVEEVMKEEIEYQVTQLTHKLQKKFQLDPFNLIDEIRVEDYKTYEKVRRNWDQRDRMFSDVPIRFHVDTKIERIGITGKPEQKEE</sequence>
<keyword evidence="4" id="KW-0732">Signal</keyword>
<feature type="domain" description="Spore germination protein N-terminal" evidence="10">
    <location>
        <begin position="24"/>
        <end position="182"/>
    </location>
</feature>
<evidence type="ECO:0000256" key="7">
    <source>
        <dbReference type="ARBA" id="ARBA00023288"/>
    </source>
</evidence>
<evidence type="ECO:0000256" key="2">
    <source>
        <dbReference type="ARBA" id="ARBA00007886"/>
    </source>
</evidence>
<gene>
    <name evidence="11" type="ORF">SAMN05216352_106178</name>
</gene>
<evidence type="ECO:0000256" key="6">
    <source>
        <dbReference type="ARBA" id="ARBA00023139"/>
    </source>
</evidence>
<dbReference type="Pfam" id="PF25198">
    <property type="entry name" value="Spore_GerAC_N"/>
    <property type="match status" value="1"/>
</dbReference>
<evidence type="ECO:0000256" key="5">
    <source>
        <dbReference type="ARBA" id="ARBA00023136"/>
    </source>
</evidence>
<comment type="similarity">
    <text evidence="2">Belongs to the GerABKC lipoprotein family.</text>
</comment>
<keyword evidence="5" id="KW-0472">Membrane</keyword>
<evidence type="ECO:0000313" key="11">
    <source>
        <dbReference type="EMBL" id="SDI29953.1"/>
    </source>
</evidence>
<accession>A0A1G8JFZ1</accession>
<keyword evidence="3" id="KW-0309">Germination</keyword>
<evidence type="ECO:0000256" key="3">
    <source>
        <dbReference type="ARBA" id="ARBA00022544"/>
    </source>
</evidence>
<dbReference type="NCBIfam" id="TIGR02887">
    <property type="entry name" value="spore_ger_x_C"/>
    <property type="match status" value="1"/>
</dbReference>
<dbReference type="InterPro" id="IPR057336">
    <property type="entry name" value="GerAC_N"/>
</dbReference>
<dbReference type="Pfam" id="PF05504">
    <property type="entry name" value="Spore_GerAC"/>
    <property type="match status" value="1"/>
</dbReference>
<dbReference type="STRING" id="930129.SAMN05216352_106178"/>